<dbReference type="InterPro" id="IPR001279">
    <property type="entry name" value="Metallo-B-lactamas"/>
</dbReference>
<dbReference type="PANTHER" id="PTHR42978:SF6">
    <property type="entry name" value="QUORUM-QUENCHING LACTONASE YTNP-RELATED"/>
    <property type="match status" value="1"/>
</dbReference>
<dbReference type="STRING" id="555512.SAMN04487993_101295"/>
<gene>
    <name evidence="6" type="ORF">SAMN04487993_101295</name>
</gene>
<accession>A0A1G8PFC4</accession>
<dbReference type="EMBL" id="FNEJ01000012">
    <property type="protein sequence ID" value="SDI90985.1"/>
    <property type="molecule type" value="Genomic_DNA"/>
</dbReference>
<name>A0A1G8PFC4_9RHOB</name>
<proteinExistence type="inferred from homology"/>
<dbReference type="AlphaFoldDB" id="A0A1G8PFC4"/>
<dbReference type="GO" id="GO:0016787">
    <property type="term" value="F:hydrolase activity"/>
    <property type="evidence" value="ECO:0007669"/>
    <property type="project" value="UniProtKB-KW"/>
</dbReference>
<dbReference type="InterPro" id="IPR036866">
    <property type="entry name" value="RibonucZ/Hydroxyglut_hydro"/>
</dbReference>
<evidence type="ECO:0000256" key="4">
    <source>
        <dbReference type="ARBA" id="ARBA00022833"/>
    </source>
</evidence>
<keyword evidence="2" id="KW-0479">Metal-binding</keyword>
<dbReference type="Pfam" id="PF00753">
    <property type="entry name" value="Lactamase_B"/>
    <property type="match status" value="1"/>
</dbReference>
<keyword evidence="4" id="KW-0862">Zinc</keyword>
<dbReference type="InterPro" id="IPR051013">
    <property type="entry name" value="MBL_superfamily_lactonases"/>
</dbReference>
<evidence type="ECO:0000256" key="2">
    <source>
        <dbReference type="ARBA" id="ARBA00022723"/>
    </source>
</evidence>
<organism evidence="6 7">
    <name type="scientific">Salipiger marinus</name>
    <dbReference type="NCBI Taxonomy" id="555512"/>
    <lineage>
        <taxon>Bacteria</taxon>
        <taxon>Pseudomonadati</taxon>
        <taxon>Pseudomonadota</taxon>
        <taxon>Alphaproteobacteria</taxon>
        <taxon>Rhodobacterales</taxon>
        <taxon>Roseobacteraceae</taxon>
        <taxon>Salipiger</taxon>
    </lineage>
</organism>
<evidence type="ECO:0000256" key="3">
    <source>
        <dbReference type="ARBA" id="ARBA00022801"/>
    </source>
</evidence>
<dbReference type="CDD" id="cd16277">
    <property type="entry name" value="metallo-hydrolase-like_MBL-fold"/>
    <property type="match status" value="1"/>
</dbReference>
<dbReference type="RefSeq" id="WP_089848362.1">
    <property type="nucleotide sequence ID" value="NZ_FNEJ01000012.1"/>
</dbReference>
<keyword evidence="3" id="KW-0378">Hydrolase</keyword>
<dbReference type="SMART" id="SM00849">
    <property type="entry name" value="Lactamase_B"/>
    <property type="match status" value="1"/>
</dbReference>
<dbReference type="Proteomes" id="UP000199093">
    <property type="component" value="Unassembled WGS sequence"/>
</dbReference>
<evidence type="ECO:0000256" key="1">
    <source>
        <dbReference type="ARBA" id="ARBA00007749"/>
    </source>
</evidence>
<comment type="similarity">
    <text evidence="1">Belongs to the metallo-beta-lactamase superfamily.</text>
</comment>
<dbReference type="GO" id="GO:0046872">
    <property type="term" value="F:metal ion binding"/>
    <property type="evidence" value="ECO:0007669"/>
    <property type="project" value="UniProtKB-KW"/>
</dbReference>
<dbReference type="OrthoDB" id="9773738at2"/>
<keyword evidence="7" id="KW-1185">Reference proteome</keyword>
<protein>
    <submittedName>
        <fullName evidence="6">Glyoxylase, beta-lactamase superfamily II</fullName>
    </submittedName>
</protein>
<dbReference type="Gene3D" id="3.60.15.10">
    <property type="entry name" value="Ribonuclease Z/Hydroxyacylglutathione hydrolase-like"/>
    <property type="match status" value="1"/>
</dbReference>
<sequence length="295" mass="32374">MSPDHLDLGGAHLRRITDLDRFALPLSLLFPEARQQELEPFRADLAPWHYDFDAGAVLLGVHSLLLRLDGLTVLIDTCVGACKPRPARPEWHARKAQGYLAALAAAGLGPEDIDMVFCTHLHADHVGWNTRLQDGRWVPTFPRARYVMGRAEHDHWQKAEAQAPGQHNHGAYADSVLPVVVAGQADLVEDGADLHHGLSVLPLPGHSPGQTGLALDLQGRRVVFCGDAIHSPLQIFRPDWSSRFCHDPDQARRTRRALLEQAVAEDLALIPAHLRGALGLRVRGHGGGFRPAPLF</sequence>
<evidence type="ECO:0000313" key="6">
    <source>
        <dbReference type="EMBL" id="SDI90985.1"/>
    </source>
</evidence>
<evidence type="ECO:0000259" key="5">
    <source>
        <dbReference type="SMART" id="SM00849"/>
    </source>
</evidence>
<dbReference type="PANTHER" id="PTHR42978">
    <property type="entry name" value="QUORUM-QUENCHING LACTONASE YTNP-RELATED-RELATED"/>
    <property type="match status" value="1"/>
</dbReference>
<dbReference type="SUPFAM" id="SSF56281">
    <property type="entry name" value="Metallo-hydrolase/oxidoreductase"/>
    <property type="match status" value="1"/>
</dbReference>
<reference evidence="6 7" key="1">
    <citation type="submission" date="2016-10" db="EMBL/GenBank/DDBJ databases">
        <authorList>
            <person name="de Groot N.N."/>
        </authorList>
    </citation>
    <scope>NUCLEOTIDE SEQUENCE [LARGE SCALE GENOMIC DNA]</scope>
    <source>
        <strain evidence="6 7">DSM 26424</strain>
    </source>
</reference>
<evidence type="ECO:0000313" key="7">
    <source>
        <dbReference type="Proteomes" id="UP000199093"/>
    </source>
</evidence>
<feature type="domain" description="Metallo-beta-lactamase" evidence="5">
    <location>
        <begin position="60"/>
        <end position="273"/>
    </location>
</feature>